<evidence type="ECO:0000313" key="2">
    <source>
        <dbReference type="Proteomes" id="UP001139369"/>
    </source>
</evidence>
<dbReference type="Proteomes" id="UP001139369">
    <property type="component" value="Unassembled WGS sequence"/>
</dbReference>
<dbReference type="RefSeq" id="WP_242177563.1">
    <property type="nucleotide sequence ID" value="NZ_JAKQYM010000002.1"/>
</dbReference>
<proteinExistence type="predicted"/>
<protein>
    <submittedName>
        <fullName evidence="1">Uncharacterized protein</fullName>
    </submittedName>
</protein>
<dbReference type="AlphaFoldDB" id="A0A9X1VS08"/>
<gene>
    <name evidence="1" type="ORF">MC378_04670</name>
</gene>
<comment type="caution">
    <text evidence="1">The sequence shown here is derived from an EMBL/GenBank/DDBJ whole genome shotgun (WGS) entry which is preliminary data.</text>
</comment>
<organism evidence="1 2">
    <name type="scientific">Polaribacter marinus</name>
    <dbReference type="NCBI Taxonomy" id="2916838"/>
    <lineage>
        <taxon>Bacteria</taxon>
        <taxon>Pseudomonadati</taxon>
        <taxon>Bacteroidota</taxon>
        <taxon>Flavobacteriia</taxon>
        <taxon>Flavobacteriales</taxon>
        <taxon>Flavobacteriaceae</taxon>
    </lineage>
</organism>
<accession>A0A9X1VS08</accession>
<reference evidence="1" key="1">
    <citation type="submission" date="2022-02" db="EMBL/GenBank/DDBJ databases">
        <title>Polaribacter sp. MSW13, isolated from seawater.</title>
        <authorList>
            <person name="Kristyanto S."/>
            <person name="Jung J."/>
            <person name="Jeon C.O."/>
        </authorList>
    </citation>
    <scope>NUCLEOTIDE SEQUENCE</scope>
    <source>
        <strain evidence="1">MSW13</strain>
    </source>
</reference>
<sequence length="325" mass="38122">MEKIKFSNRPTMQVLRKGFKLKQNKAKIEKGINPFEIKNNTSSKVRLELNWDDILNERLVEMEIVDEVFFNGKKVYLFRKPYFIPKFSQYYACKIESPDNYYLVELIEMLLFLNPNPDHLMRKKITECILQKFTLHIKKESQVKIGHYAFEPVLDYEEVLGMVNTMGNLKNNKSFISPHEETIMYGEVYFTKGEKISLRTCLRNENASKYYESAIYTAIQVLIKSNSDVKINLARLHEQKKIIKFNSEIYASAKLISNVISEANKLIIKNHNKVAIFNSQNQKEKYNIFLSLDNPTLDCIVSYCKVSKRDASKFKRIKKNQAHNV</sequence>
<evidence type="ECO:0000313" key="1">
    <source>
        <dbReference type="EMBL" id="MCI2228451.1"/>
    </source>
</evidence>
<keyword evidence="2" id="KW-1185">Reference proteome</keyword>
<dbReference type="EMBL" id="JAKQYM010000002">
    <property type="protein sequence ID" value="MCI2228451.1"/>
    <property type="molecule type" value="Genomic_DNA"/>
</dbReference>
<name>A0A9X1VS08_9FLAO</name>